<dbReference type="AlphaFoldDB" id="A0A067R758"/>
<accession>A0A067R758</accession>
<protein>
    <submittedName>
        <fullName evidence="1">Uncharacterized protein</fullName>
    </submittedName>
</protein>
<proteinExistence type="predicted"/>
<organism evidence="1 2">
    <name type="scientific">Zootermopsis nevadensis</name>
    <name type="common">Dampwood termite</name>
    <dbReference type="NCBI Taxonomy" id="136037"/>
    <lineage>
        <taxon>Eukaryota</taxon>
        <taxon>Metazoa</taxon>
        <taxon>Ecdysozoa</taxon>
        <taxon>Arthropoda</taxon>
        <taxon>Hexapoda</taxon>
        <taxon>Insecta</taxon>
        <taxon>Pterygota</taxon>
        <taxon>Neoptera</taxon>
        <taxon>Polyneoptera</taxon>
        <taxon>Dictyoptera</taxon>
        <taxon>Blattodea</taxon>
        <taxon>Blattoidea</taxon>
        <taxon>Termitoidae</taxon>
        <taxon>Termopsidae</taxon>
        <taxon>Zootermopsis</taxon>
    </lineage>
</organism>
<sequence>MKLYLRNAVKRHCRHHFSDNAARHESSQNPRDSSAYTRSYLRMISYYSQKPTVCWVTPHPNQRLPSGSALLSRNHRQAHLAPWSMPHGAAANTHDITAHT</sequence>
<dbReference type="InParanoid" id="A0A067R758"/>
<evidence type="ECO:0000313" key="1">
    <source>
        <dbReference type="EMBL" id="KDR19245.1"/>
    </source>
</evidence>
<dbReference type="Proteomes" id="UP000027135">
    <property type="component" value="Unassembled WGS sequence"/>
</dbReference>
<name>A0A067R758_ZOONE</name>
<gene>
    <name evidence="1" type="ORF">L798_06300</name>
</gene>
<reference evidence="1 2" key="1">
    <citation type="journal article" date="2014" name="Nat. Commun.">
        <title>Molecular traces of alternative social organization in a termite genome.</title>
        <authorList>
            <person name="Terrapon N."/>
            <person name="Li C."/>
            <person name="Robertson H.M."/>
            <person name="Ji L."/>
            <person name="Meng X."/>
            <person name="Booth W."/>
            <person name="Chen Z."/>
            <person name="Childers C.P."/>
            <person name="Glastad K.M."/>
            <person name="Gokhale K."/>
            <person name="Gowin J."/>
            <person name="Gronenberg W."/>
            <person name="Hermansen R.A."/>
            <person name="Hu H."/>
            <person name="Hunt B.G."/>
            <person name="Huylmans A.K."/>
            <person name="Khalil S.M."/>
            <person name="Mitchell R.D."/>
            <person name="Munoz-Torres M.C."/>
            <person name="Mustard J.A."/>
            <person name="Pan H."/>
            <person name="Reese J.T."/>
            <person name="Scharf M.E."/>
            <person name="Sun F."/>
            <person name="Vogel H."/>
            <person name="Xiao J."/>
            <person name="Yang W."/>
            <person name="Yang Z."/>
            <person name="Yang Z."/>
            <person name="Zhou J."/>
            <person name="Zhu J."/>
            <person name="Brent C.S."/>
            <person name="Elsik C.G."/>
            <person name="Goodisman M.A."/>
            <person name="Liberles D.A."/>
            <person name="Roe R.M."/>
            <person name="Vargo E.L."/>
            <person name="Vilcinskas A."/>
            <person name="Wang J."/>
            <person name="Bornberg-Bauer E."/>
            <person name="Korb J."/>
            <person name="Zhang G."/>
            <person name="Liebig J."/>
        </authorList>
    </citation>
    <scope>NUCLEOTIDE SEQUENCE [LARGE SCALE GENOMIC DNA]</scope>
    <source>
        <tissue evidence="1">Whole organism</tissue>
    </source>
</reference>
<dbReference type="EMBL" id="KK852657">
    <property type="protein sequence ID" value="KDR19245.1"/>
    <property type="molecule type" value="Genomic_DNA"/>
</dbReference>
<evidence type="ECO:0000313" key="2">
    <source>
        <dbReference type="Proteomes" id="UP000027135"/>
    </source>
</evidence>
<keyword evidence="2" id="KW-1185">Reference proteome</keyword>